<dbReference type="PROSITE" id="PS51233">
    <property type="entry name" value="VWFD"/>
    <property type="match status" value="1"/>
</dbReference>
<keyword evidence="1" id="KW-1015">Disulfide bond</keyword>
<evidence type="ECO:0000259" key="8">
    <source>
        <dbReference type="PROSITE" id="PS51233"/>
    </source>
</evidence>
<dbReference type="Pfam" id="PF00059">
    <property type="entry name" value="Lectin_C"/>
    <property type="match status" value="1"/>
</dbReference>
<dbReference type="SMART" id="SM00034">
    <property type="entry name" value="CLECT"/>
    <property type="match status" value="1"/>
</dbReference>
<evidence type="ECO:0000259" key="5">
    <source>
        <dbReference type="PROSITE" id="PS01225"/>
    </source>
</evidence>
<organism evidence="9 11">
    <name type="scientific">Branchiostoma belcheri</name>
    <name type="common">Amphioxus</name>
    <dbReference type="NCBI Taxonomy" id="7741"/>
    <lineage>
        <taxon>Eukaryota</taxon>
        <taxon>Metazoa</taxon>
        <taxon>Chordata</taxon>
        <taxon>Cephalochordata</taxon>
        <taxon>Leptocardii</taxon>
        <taxon>Amphioxiformes</taxon>
        <taxon>Branchiostomatidae</taxon>
        <taxon>Branchiostoma</taxon>
    </lineage>
</organism>
<dbReference type="InterPro" id="IPR001304">
    <property type="entry name" value="C-type_lectin-like"/>
</dbReference>
<feature type="domain" description="VWFD" evidence="8">
    <location>
        <begin position="265"/>
        <end position="469"/>
    </location>
</feature>
<feature type="domain" description="VWFC" evidence="7">
    <location>
        <begin position="814"/>
        <end position="882"/>
    </location>
</feature>
<dbReference type="CDD" id="cd00037">
    <property type="entry name" value="CLECT"/>
    <property type="match status" value="1"/>
</dbReference>
<feature type="region of interest" description="Disordered" evidence="4">
    <location>
        <begin position="88"/>
        <end position="173"/>
    </location>
</feature>
<dbReference type="Pfam" id="PF00094">
    <property type="entry name" value="VWD"/>
    <property type="match status" value="1"/>
</dbReference>
<sequence>MNGWSPNPNDDERFYELRMKFDFCAEPSAIMCRDANAPGVPFTTGPGLTCDVTDGLYCQADLRPYSLCKDYELKVKCCVLPPHCVTTLRPTTRPPTTTTPPPTTTTAPPTTTTPPPTTTTAPPTTTTAPPTTTTAPPTTTTAPPTTTTAPPTTTTAPPTTTTPQPTTTTPVPTTTTSYCPDVCSVATLPPLAIIALFKILGYYPTEIPVGMTFTVENCKTYTCTDCGVIIVDNPECPPIISGLCANGKVPLYFSDGCCVHYACGCECIGWGDPHYMGMDGGYFPFQGLGDFILSQSTADDLFRVIATNVDCAELPNANFFYHNSPYGPNDIVTCTAAITLEHGGHTFRVDRYLQVFIDGAPTGYGTFNVGGVKAIRQFGNPNVVFYIEAHGIFVQFSNLGYKVTIRIEPGDLAAYGIEGLCGTCNNNQSDDCLEINPEECACEYLIENGLATIEDCIETSPPPPNENCTDLVDVCDEYLSANPTLNSLLEECFKFVDPESFRRACRYDVAHCISECESIEAFVTTCFEESRRQDEPICIDWRIELPHCSLNCSESLIEKSCACERTCENPEGYCDDEDMIQDGCFCPDGFVLDNDQCVPEADCLHCVDDQGNIVPINSTWVPGGDSCQICTCRGPNYFTCEHVYCEPVEQPVCEGYCKVMRNVANFDPCCPEYECVCDIPCEHPDVPVCGYGYVPINVQDPDDCAPDYDCVCDVSTCDPNIPECNQFEELTITETDCCNIYSCVCVDCPPLPDITCEDGYEIIEVPFNFGCNCTTLECEPLPDYCIYIDTDFVDYLNSLGIPLPDDVSTEQTFYLPGDTWNAAFECLVCECLETVVEENHSHGGSLHEIECQPTQICDESCPLPCMEYQPSTIPGQCCGMCVRVPCCVVNPDGSETFHQVNETYGLPDDNCTVCQCYEMPAPPFGMPMVMDRCEPHICIPQDEIPYFCYHEPYSIETYYEGGPEGLCCERQRCTIRASPAEEVCQPHNFTDKLHYDEEGYDCESEEEVLHTYCEGQCTSQATVHTTEPFCPEGWHSEDGISCYKIIHEERDYLGAKDKCDELGGRLASFSNDEKEAYLRELLANYTGTMDLWVGLVLDHSTYYWTWTDGMETDLDTDWSTNPPMGDCGATTPSGYFDKKFCDGAMPFICERAPSTIVRDLCRCCTVSQYEEQHVAMTCATGHSFYFTHRIITDCICEEHFCEDEDYHVIEG</sequence>
<dbReference type="InterPro" id="IPR001007">
    <property type="entry name" value="VWF_dom"/>
</dbReference>
<proteinExistence type="predicted"/>
<dbReference type="PROSITE" id="PS01185">
    <property type="entry name" value="CTCK_1"/>
    <property type="match status" value="1"/>
</dbReference>
<reference evidence="10 11" key="1">
    <citation type="submission" date="2025-04" db="UniProtKB">
        <authorList>
            <consortium name="RefSeq"/>
        </authorList>
    </citation>
    <scope>IDENTIFICATION</scope>
    <source>
        <tissue evidence="10 11">Gonad</tissue>
    </source>
</reference>
<dbReference type="InterPro" id="IPR001846">
    <property type="entry name" value="VWF_type-D"/>
</dbReference>
<accession>A0A6P4YVS6</accession>
<dbReference type="SMART" id="SM00041">
    <property type="entry name" value="CT"/>
    <property type="match status" value="1"/>
</dbReference>
<feature type="domain" description="VWFC" evidence="7">
    <location>
        <begin position="606"/>
        <end position="678"/>
    </location>
</feature>
<dbReference type="PROSITE" id="PS01225">
    <property type="entry name" value="CTCK_2"/>
    <property type="match status" value="1"/>
</dbReference>
<dbReference type="RefSeq" id="XP_019628447.1">
    <property type="nucleotide sequence ID" value="XM_019772888.1"/>
</dbReference>
<dbReference type="PANTHER" id="PTHR11339:SF402">
    <property type="entry name" value="VWFD DOMAIN-CONTAINING PROTEIN"/>
    <property type="match status" value="1"/>
</dbReference>
<dbReference type="Pfam" id="PF01826">
    <property type="entry name" value="TIL"/>
    <property type="match status" value="1"/>
</dbReference>
<evidence type="ECO:0000313" key="10">
    <source>
        <dbReference type="RefSeq" id="XP_019628447.1"/>
    </source>
</evidence>
<dbReference type="SUPFAM" id="SSF57567">
    <property type="entry name" value="Serine protease inhibitors"/>
    <property type="match status" value="1"/>
</dbReference>
<dbReference type="Gene3D" id="3.10.100.10">
    <property type="entry name" value="Mannose-Binding Protein A, subunit A"/>
    <property type="match status" value="1"/>
</dbReference>
<dbReference type="SMART" id="SM00214">
    <property type="entry name" value="VWC"/>
    <property type="match status" value="2"/>
</dbReference>
<dbReference type="InterPro" id="IPR016186">
    <property type="entry name" value="C-type_lectin-like/link_sf"/>
</dbReference>
<dbReference type="GO" id="GO:0031012">
    <property type="term" value="C:extracellular matrix"/>
    <property type="evidence" value="ECO:0007669"/>
    <property type="project" value="TreeGrafter"/>
</dbReference>
<dbReference type="InterPro" id="IPR036084">
    <property type="entry name" value="Ser_inhib-like_sf"/>
</dbReference>
<evidence type="ECO:0000313" key="9">
    <source>
        <dbReference type="Proteomes" id="UP000515135"/>
    </source>
</evidence>
<name>A0A6P4YVS6_BRABE</name>
<protein>
    <submittedName>
        <fullName evidence="10 11">Mucin-5AC-like isoform X2</fullName>
    </submittedName>
</protein>
<gene>
    <name evidence="10 11" type="primary">LOC109473003</name>
</gene>
<dbReference type="CDD" id="cd19941">
    <property type="entry name" value="TIL"/>
    <property type="match status" value="1"/>
</dbReference>
<dbReference type="SUPFAM" id="SSF56436">
    <property type="entry name" value="C-type lectin-like"/>
    <property type="match status" value="1"/>
</dbReference>
<comment type="caution">
    <text evidence="3">Lacks conserved residue(s) required for the propagation of feature annotation.</text>
</comment>
<dbReference type="InterPro" id="IPR006207">
    <property type="entry name" value="Cys_knot_C"/>
</dbReference>
<feature type="domain" description="CTCK" evidence="5">
    <location>
        <begin position="1126"/>
        <end position="1202"/>
    </location>
</feature>
<keyword evidence="2" id="KW-0325">Glycoprotein</keyword>
<keyword evidence="9" id="KW-1185">Reference proteome</keyword>
<evidence type="ECO:0000256" key="1">
    <source>
        <dbReference type="ARBA" id="ARBA00023157"/>
    </source>
</evidence>
<evidence type="ECO:0000259" key="6">
    <source>
        <dbReference type="PROSITE" id="PS50041"/>
    </source>
</evidence>
<dbReference type="InterPro" id="IPR002919">
    <property type="entry name" value="TIL_dom"/>
</dbReference>
<evidence type="ECO:0000256" key="3">
    <source>
        <dbReference type="PROSITE-ProRule" id="PRU00039"/>
    </source>
</evidence>
<dbReference type="AlphaFoldDB" id="A0A6P4YVS6"/>
<dbReference type="GeneID" id="109473003"/>
<dbReference type="PANTHER" id="PTHR11339">
    <property type="entry name" value="EXTRACELLULAR MATRIX GLYCOPROTEIN RELATED"/>
    <property type="match status" value="1"/>
</dbReference>
<evidence type="ECO:0000256" key="2">
    <source>
        <dbReference type="ARBA" id="ARBA00023180"/>
    </source>
</evidence>
<dbReference type="PROSITE" id="PS50184">
    <property type="entry name" value="VWFC_2"/>
    <property type="match status" value="2"/>
</dbReference>
<dbReference type="InterPro" id="IPR050780">
    <property type="entry name" value="Mucin_vWF_Thrombospondin_sf"/>
</dbReference>
<dbReference type="PROSITE" id="PS50041">
    <property type="entry name" value="C_TYPE_LECTIN_2"/>
    <property type="match status" value="1"/>
</dbReference>
<dbReference type="SMART" id="SM00216">
    <property type="entry name" value="VWD"/>
    <property type="match status" value="1"/>
</dbReference>
<dbReference type="InterPro" id="IPR016187">
    <property type="entry name" value="CTDL_fold"/>
</dbReference>
<dbReference type="OrthoDB" id="6262482at2759"/>
<dbReference type="GO" id="GO:0005615">
    <property type="term" value="C:extracellular space"/>
    <property type="evidence" value="ECO:0007669"/>
    <property type="project" value="TreeGrafter"/>
</dbReference>
<dbReference type="Proteomes" id="UP000515135">
    <property type="component" value="Unplaced"/>
</dbReference>
<dbReference type="RefSeq" id="XP_019628448.1">
    <property type="nucleotide sequence ID" value="XM_019772889.1"/>
</dbReference>
<feature type="domain" description="C-type lectin" evidence="6">
    <location>
        <begin position="1038"/>
        <end position="1150"/>
    </location>
</feature>
<feature type="compositionally biased region" description="Low complexity" evidence="4">
    <location>
        <begin position="118"/>
        <end position="173"/>
    </location>
</feature>
<evidence type="ECO:0000259" key="7">
    <source>
        <dbReference type="PROSITE" id="PS50184"/>
    </source>
</evidence>
<evidence type="ECO:0000256" key="4">
    <source>
        <dbReference type="SAM" id="MobiDB-lite"/>
    </source>
</evidence>
<evidence type="ECO:0000313" key="11">
    <source>
        <dbReference type="RefSeq" id="XP_019628448.1"/>
    </source>
</evidence>